<proteinExistence type="predicted"/>
<reference evidence="1 2" key="1">
    <citation type="submission" date="2024-02" db="EMBL/GenBank/DDBJ databases">
        <authorList>
            <person name="Vignale AGUSTIN F."/>
            <person name="Sosa J E."/>
            <person name="Modenutti C."/>
        </authorList>
    </citation>
    <scope>NUCLEOTIDE SEQUENCE [LARGE SCALE GENOMIC DNA]</scope>
</reference>
<organism evidence="1 2">
    <name type="scientific">Ilex paraguariensis</name>
    <name type="common">yerba mate</name>
    <dbReference type="NCBI Taxonomy" id="185542"/>
    <lineage>
        <taxon>Eukaryota</taxon>
        <taxon>Viridiplantae</taxon>
        <taxon>Streptophyta</taxon>
        <taxon>Embryophyta</taxon>
        <taxon>Tracheophyta</taxon>
        <taxon>Spermatophyta</taxon>
        <taxon>Magnoliopsida</taxon>
        <taxon>eudicotyledons</taxon>
        <taxon>Gunneridae</taxon>
        <taxon>Pentapetalae</taxon>
        <taxon>asterids</taxon>
        <taxon>campanulids</taxon>
        <taxon>Aquifoliales</taxon>
        <taxon>Aquifoliaceae</taxon>
        <taxon>Ilex</taxon>
    </lineage>
</organism>
<gene>
    <name evidence="1" type="ORF">ILEXP_LOCUS31488</name>
</gene>
<evidence type="ECO:0000313" key="2">
    <source>
        <dbReference type="Proteomes" id="UP001642360"/>
    </source>
</evidence>
<dbReference type="AlphaFoldDB" id="A0ABC8T0B4"/>
<sequence length="61" mass="6635">VGADDSSVLDKIIDSLTCIADPSEFLLDRETNTISLKVGKEAYESGNEKGYDTKKKNVSLI</sequence>
<keyword evidence="2" id="KW-1185">Reference proteome</keyword>
<protein>
    <submittedName>
        <fullName evidence="1">Uncharacterized protein</fullName>
    </submittedName>
</protein>
<evidence type="ECO:0000313" key="1">
    <source>
        <dbReference type="EMBL" id="CAK9162610.1"/>
    </source>
</evidence>
<name>A0ABC8T0B4_9AQUA</name>
<accession>A0ABC8T0B4</accession>
<dbReference type="Proteomes" id="UP001642360">
    <property type="component" value="Unassembled WGS sequence"/>
</dbReference>
<dbReference type="EMBL" id="CAUOFW020003911">
    <property type="protein sequence ID" value="CAK9162610.1"/>
    <property type="molecule type" value="Genomic_DNA"/>
</dbReference>
<comment type="caution">
    <text evidence="1">The sequence shown here is derived from an EMBL/GenBank/DDBJ whole genome shotgun (WGS) entry which is preliminary data.</text>
</comment>
<feature type="non-terminal residue" evidence="1">
    <location>
        <position position="1"/>
    </location>
</feature>